<evidence type="ECO:0000313" key="1">
    <source>
        <dbReference type="EMBL" id="KAJ4494223.1"/>
    </source>
</evidence>
<sequence length="96" mass="11005">LRDIRDSPVFKEIPGPDGKPFMQLDENSHDLPVMFSLGYDAFHPFHFSNEKSHISSTAIYMVNLCLPEHLRYKKGYMALVTVFNGDPNVNDINHIL</sequence>
<gene>
    <name evidence="1" type="ORF">C8R41DRAFT_724874</name>
</gene>
<reference evidence="1" key="1">
    <citation type="submission" date="2022-08" db="EMBL/GenBank/DDBJ databases">
        <title>A Global Phylogenomic Analysis of the Shiitake Genus Lentinula.</title>
        <authorList>
            <consortium name="DOE Joint Genome Institute"/>
            <person name="Sierra-Patev S."/>
            <person name="Min B."/>
            <person name="Naranjo-Ortiz M."/>
            <person name="Looney B."/>
            <person name="Konkel Z."/>
            <person name="Slot J.C."/>
            <person name="Sakamoto Y."/>
            <person name="Steenwyk J.L."/>
            <person name="Rokas A."/>
            <person name="Carro J."/>
            <person name="Camarero S."/>
            <person name="Ferreira P."/>
            <person name="Molpeceres G."/>
            <person name="Ruiz-Duenas F.J."/>
            <person name="Serrano A."/>
            <person name="Henrissat B."/>
            <person name="Drula E."/>
            <person name="Hughes K.W."/>
            <person name="Mata J.L."/>
            <person name="Ishikawa N.K."/>
            <person name="Vargas-Isla R."/>
            <person name="Ushijima S."/>
            <person name="Smith C.A."/>
            <person name="Ahrendt S."/>
            <person name="Andreopoulos W."/>
            <person name="He G."/>
            <person name="Labutti K."/>
            <person name="Lipzen A."/>
            <person name="Ng V."/>
            <person name="Riley R."/>
            <person name="Sandor L."/>
            <person name="Barry K."/>
            <person name="Martinez A.T."/>
            <person name="Xiao Y."/>
            <person name="Gibbons J.G."/>
            <person name="Terashima K."/>
            <person name="Grigoriev I.V."/>
            <person name="Hibbett D.S."/>
        </authorList>
    </citation>
    <scope>NUCLEOTIDE SEQUENCE</scope>
    <source>
        <strain evidence="1">RHP3577 ss4</strain>
    </source>
</reference>
<accession>A0ABQ8VID0</accession>
<protein>
    <submittedName>
        <fullName evidence="1">Uncharacterized protein</fullName>
    </submittedName>
</protein>
<comment type="caution">
    <text evidence="1">The sequence shown here is derived from an EMBL/GenBank/DDBJ whole genome shotgun (WGS) entry which is preliminary data.</text>
</comment>
<dbReference type="Proteomes" id="UP001150217">
    <property type="component" value="Unassembled WGS sequence"/>
</dbReference>
<feature type="non-terminal residue" evidence="1">
    <location>
        <position position="1"/>
    </location>
</feature>
<dbReference type="EMBL" id="JANVFT010000034">
    <property type="protein sequence ID" value="KAJ4494223.1"/>
    <property type="molecule type" value="Genomic_DNA"/>
</dbReference>
<proteinExistence type="predicted"/>
<organism evidence="1 2">
    <name type="scientific">Lentinula lateritia</name>
    <dbReference type="NCBI Taxonomy" id="40482"/>
    <lineage>
        <taxon>Eukaryota</taxon>
        <taxon>Fungi</taxon>
        <taxon>Dikarya</taxon>
        <taxon>Basidiomycota</taxon>
        <taxon>Agaricomycotina</taxon>
        <taxon>Agaricomycetes</taxon>
        <taxon>Agaricomycetidae</taxon>
        <taxon>Agaricales</taxon>
        <taxon>Marasmiineae</taxon>
        <taxon>Omphalotaceae</taxon>
        <taxon>Lentinula</taxon>
    </lineage>
</organism>
<feature type="non-terminal residue" evidence="1">
    <location>
        <position position="96"/>
    </location>
</feature>
<evidence type="ECO:0000313" key="2">
    <source>
        <dbReference type="Proteomes" id="UP001150217"/>
    </source>
</evidence>
<name>A0ABQ8VID0_9AGAR</name>
<keyword evidence="2" id="KW-1185">Reference proteome</keyword>